<proteinExistence type="predicted"/>
<evidence type="ECO:0000256" key="1">
    <source>
        <dbReference type="SAM" id="Phobius"/>
    </source>
</evidence>
<keyword evidence="1" id="KW-0812">Transmembrane</keyword>
<evidence type="ECO:0000313" key="3">
    <source>
        <dbReference type="Proteomes" id="UP001497045"/>
    </source>
</evidence>
<dbReference type="Proteomes" id="UP001497045">
    <property type="component" value="Unassembled WGS sequence"/>
</dbReference>
<feature type="transmembrane region" description="Helical" evidence="1">
    <location>
        <begin position="36"/>
        <end position="59"/>
    </location>
</feature>
<comment type="caution">
    <text evidence="2">The sequence shown here is derived from an EMBL/GenBank/DDBJ whole genome shotgun (WGS) entry which is preliminary data.</text>
</comment>
<sequence>MFRMMMILLPIIATTLMGMAIIAVLTMDMQAGWKEILLAAVAGLVVSLPISWVVGKAVVAKTGWDS</sequence>
<keyword evidence="3" id="KW-1185">Reference proteome</keyword>
<accession>A0ABU9II19</accession>
<keyword evidence="1" id="KW-0472">Membrane</keyword>
<organism evidence="2 3">
    <name type="scientific">Aurantiacibacter gilvus</name>
    <dbReference type="NCBI Taxonomy" id="3139141"/>
    <lineage>
        <taxon>Bacteria</taxon>
        <taxon>Pseudomonadati</taxon>
        <taxon>Pseudomonadota</taxon>
        <taxon>Alphaproteobacteria</taxon>
        <taxon>Sphingomonadales</taxon>
        <taxon>Erythrobacteraceae</taxon>
        <taxon>Aurantiacibacter</taxon>
    </lineage>
</organism>
<protein>
    <recommendedName>
        <fullName evidence="4">CTP synthetase</fullName>
    </recommendedName>
</protein>
<dbReference type="RefSeq" id="WP_341674597.1">
    <property type="nucleotide sequence ID" value="NZ_JBBYHV010000002.1"/>
</dbReference>
<gene>
    <name evidence="2" type="ORF">AAEO60_15400</name>
</gene>
<evidence type="ECO:0000313" key="2">
    <source>
        <dbReference type="EMBL" id="MEL1252062.1"/>
    </source>
</evidence>
<reference evidence="2 3" key="1">
    <citation type="submission" date="2024-04" db="EMBL/GenBank/DDBJ databases">
        <title>Aurantiacibacter sp. DGU6 16S ribosomal RNA gene Genome sequencing and assembly.</title>
        <authorList>
            <person name="Park S."/>
        </authorList>
    </citation>
    <scope>NUCLEOTIDE SEQUENCE [LARGE SCALE GENOMIC DNA]</scope>
    <source>
        <strain evidence="2 3">DGU6</strain>
    </source>
</reference>
<evidence type="ECO:0008006" key="4">
    <source>
        <dbReference type="Google" id="ProtNLM"/>
    </source>
</evidence>
<keyword evidence="1" id="KW-1133">Transmembrane helix</keyword>
<name>A0ABU9II19_9SPHN</name>
<dbReference type="EMBL" id="JBBYHV010000002">
    <property type="protein sequence ID" value="MEL1252062.1"/>
    <property type="molecule type" value="Genomic_DNA"/>
</dbReference>